<feature type="transmembrane region" description="Helical" evidence="7">
    <location>
        <begin position="162"/>
        <end position="185"/>
    </location>
</feature>
<evidence type="ECO:0000256" key="6">
    <source>
        <dbReference type="ARBA" id="ARBA00023136"/>
    </source>
</evidence>
<keyword evidence="3" id="KW-1003">Cell membrane</keyword>
<dbReference type="Proteomes" id="UP001595190">
    <property type="component" value="Unassembled WGS sequence"/>
</dbReference>
<comment type="caution">
    <text evidence="8">The sequence shown here is derived from an EMBL/GenBank/DDBJ whole genome shotgun (WGS) entry which is preliminary data.</text>
</comment>
<feature type="transmembrane region" description="Helical" evidence="7">
    <location>
        <begin position="264"/>
        <end position="283"/>
    </location>
</feature>
<keyword evidence="6 7" id="KW-0472">Membrane</keyword>
<comment type="subcellular location">
    <subcellularLocation>
        <location evidence="1">Cell membrane</location>
        <topology evidence="1">Multi-pass membrane protein</topology>
    </subcellularLocation>
</comment>
<feature type="transmembrane region" description="Helical" evidence="7">
    <location>
        <begin position="234"/>
        <end position="252"/>
    </location>
</feature>
<gene>
    <name evidence="8" type="primary">cydB</name>
    <name evidence="8" type="ORF">ACETRX_35350</name>
</gene>
<reference evidence="8 9" key="1">
    <citation type="submission" date="2024-09" db="EMBL/GenBank/DDBJ databases">
        <title>Description of Labrys sedimenti sp. nov., isolated from a diclofenac-degrading enrichment culture, and genome-based reclassification of Labrys portucalensis as a later heterotypic synonym of Labrys neptuniae.</title>
        <authorList>
            <person name="Tancsics A."/>
            <person name="Csepanyi A."/>
        </authorList>
    </citation>
    <scope>NUCLEOTIDE SEQUENCE [LARGE SCALE GENOMIC DNA]</scope>
    <source>
        <strain evidence="8 9">LMG 23412</strain>
    </source>
</reference>
<sequence length="356" mass="38535">MIASITPYLPVIFAAAVAFCVVVYVLADGFDLGIGILFLIAPREADRDLMMASVEPVWDGNETWLVMGGTLLFAAFPAGYYVILPAFYLPIVFMLFALVFRGVAFEFRLQTTTFRWLWDLAFAGGSIVATLCQGFVLGGLIGGVNVGANGMYAGGAFDFLTILGLVCGVGLLGGYALLGAGWIIWKTDGSTQVFAREVAHAALILTAAMMFIVSAWSAWSTPEVAGRWFAWPNIAWLAPVPLLTALVLALTWRRIWTEPDVGTFIRALLVFFLGFGGLVVSLWPYVVPRHVTVWDGIGDPQTLLFIGVGIAIIIPIVLAYQAHAYWVFRGKAYHHDAYGGSESSAMFDRLGSAPAD</sequence>
<protein>
    <submittedName>
        <fullName evidence="8">Cytochrome d ubiquinol oxidase subunit II</fullName>
    </submittedName>
</protein>
<keyword evidence="5 7" id="KW-1133">Transmembrane helix</keyword>
<organism evidence="8 9">
    <name type="scientific">Labrys neptuniae</name>
    <dbReference type="NCBI Taxonomy" id="376174"/>
    <lineage>
        <taxon>Bacteria</taxon>
        <taxon>Pseudomonadati</taxon>
        <taxon>Pseudomonadota</taxon>
        <taxon>Alphaproteobacteria</taxon>
        <taxon>Hyphomicrobiales</taxon>
        <taxon>Xanthobacteraceae</taxon>
        <taxon>Labrys</taxon>
    </lineage>
</organism>
<dbReference type="EMBL" id="JBHGPK010000051">
    <property type="protein sequence ID" value="MFC2254903.1"/>
    <property type="molecule type" value="Genomic_DNA"/>
</dbReference>
<dbReference type="RefSeq" id="WP_394315500.1">
    <property type="nucleotide sequence ID" value="NZ_JBHGPK010000051.1"/>
</dbReference>
<name>A0ABV6ZRV0_9HYPH</name>
<proteinExistence type="inferred from homology"/>
<evidence type="ECO:0000256" key="1">
    <source>
        <dbReference type="ARBA" id="ARBA00004651"/>
    </source>
</evidence>
<evidence type="ECO:0000256" key="7">
    <source>
        <dbReference type="SAM" id="Phobius"/>
    </source>
</evidence>
<dbReference type="NCBIfam" id="TIGR00203">
    <property type="entry name" value="cydB"/>
    <property type="match status" value="1"/>
</dbReference>
<dbReference type="Pfam" id="PF02322">
    <property type="entry name" value="Cyt_bd_oxida_II"/>
    <property type="match status" value="1"/>
</dbReference>
<dbReference type="InterPro" id="IPR003317">
    <property type="entry name" value="Cyt-d_oxidase_su2"/>
</dbReference>
<evidence type="ECO:0000256" key="2">
    <source>
        <dbReference type="ARBA" id="ARBA00007543"/>
    </source>
</evidence>
<feature type="transmembrane region" description="Helical" evidence="7">
    <location>
        <begin position="116"/>
        <end position="142"/>
    </location>
</feature>
<evidence type="ECO:0000313" key="8">
    <source>
        <dbReference type="EMBL" id="MFC2254903.1"/>
    </source>
</evidence>
<evidence type="ECO:0000256" key="3">
    <source>
        <dbReference type="ARBA" id="ARBA00022475"/>
    </source>
</evidence>
<evidence type="ECO:0000313" key="9">
    <source>
        <dbReference type="Proteomes" id="UP001595190"/>
    </source>
</evidence>
<evidence type="ECO:0000256" key="5">
    <source>
        <dbReference type="ARBA" id="ARBA00022989"/>
    </source>
</evidence>
<feature type="transmembrane region" description="Helical" evidence="7">
    <location>
        <begin position="197"/>
        <end position="219"/>
    </location>
</feature>
<comment type="similarity">
    <text evidence="2">Belongs to the cytochrome ubiquinol oxidase subunit 2 family.</text>
</comment>
<feature type="transmembrane region" description="Helical" evidence="7">
    <location>
        <begin position="12"/>
        <end position="41"/>
    </location>
</feature>
<feature type="transmembrane region" description="Helical" evidence="7">
    <location>
        <begin position="87"/>
        <end position="104"/>
    </location>
</feature>
<accession>A0ABV6ZRV0</accession>
<evidence type="ECO:0000256" key="4">
    <source>
        <dbReference type="ARBA" id="ARBA00022692"/>
    </source>
</evidence>
<dbReference type="PANTHER" id="PTHR43141">
    <property type="entry name" value="CYTOCHROME BD2 SUBUNIT II"/>
    <property type="match status" value="1"/>
</dbReference>
<keyword evidence="4 7" id="KW-0812">Transmembrane</keyword>
<dbReference type="PANTHER" id="PTHR43141:SF4">
    <property type="entry name" value="CYTOCHROME BD2 SUBUNIT II"/>
    <property type="match status" value="1"/>
</dbReference>
<feature type="transmembrane region" description="Helical" evidence="7">
    <location>
        <begin position="303"/>
        <end position="328"/>
    </location>
</feature>